<dbReference type="KEGG" id="fpu:FPSE_10140"/>
<dbReference type="HOGENOM" id="CLU_2004067_0_0_1"/>
<keyword evidence="1" id="KW-0732">Signal</keyword>
<proteinExistence type="predicted"/>
<gene>
    <name evidence="2" type="ORF">FPSE_10140</name>
</gene>
<organism evidence="2 3">
    <name type="scientific">Fusarium pseudograminearum (strain CS3096)</name>
    <name type="common">Wheat and barley crown-rot fungus</name>
    <dbReference type="NCBI Taxonomy" id="1028729"/>
    <lineage>
        <taxon>Eukaryota</taxon>
        <taxon>Fungi</taxon>
        <taxon>Dikarya</taxon>
        <taxon>Ascomycota</taxon>
        <taxon>Pezizomycotina</taxon>
        <taxon>Sordariomycetes</taxon>
        <taxon>Hypocreomycetidae</taxon>
        <taxon>Hypocreales</taxon>
        <taxon>Nectriaceae</taxon>
        <taxon>Fusarium</taxon>
    </lineage>
</organism>
<keyword evidence="3" id="KW-1185">Reference proteome</keyword>
<dbReference type="EMBL" id="AFNW01000329">
    <property type="protein sequence ID" value="EKJ69726.1"/>
    <property type="molecule type" value="Genomic_DNA"/>
</dbReference>
<protein>
    <submittedName>
        <fullName evidence="2">Uncharacterized protein</fullName>
    </submittedName>
</protein>
<sequence length="124" mass="14048">MKNYALLACAIALTVASGTLPYNAIVECHREMSHVKIIRDKDTFICVRRSMTFSEKGYSVAKYERLFGNTRGDIFFEAIDQGDTKIDKRRSGEWIKILTQRGVIKPGTCQRVKTIELAPGIDFN</sequence>
<evidence type="ECO:0000313" key="2">
    <source>
        <dbReference type="EMBL" id="EKJ69726.1"/>
    </source>
</evidence>
<reference evidence="2 3" key="1">
    <citation type="journal article" date="2012" name="PLoS Pathog.">
        <title>Comparative pathogenomics reveals horizontally acquired novel virulence genes in fungi infecting cereal hosts.</title>
        <authorList>
            <person name="Gardiner D.M."/>
            <person name="McDonald M.C."/>
            <person name="Covarelli L."/>
            <person name="Solomon P.S."/>
            <person name="Rusu A.G."/>
            <person name="Marshall M."/>
            <person name="Kazan K."/>
            <person name="Chakraborty S."/>
            <person name="McDonald B.A."/>
            <person name="Manners J.M."/>
        </authorList>
    </citation>
    <scope>NUCLEOTIDE SEQUENCE [LARGE SCALE GENOMIC DNA]</scope>
    <source>
        <strain evidence="2 3">CS3096</strain>
    </source>
</reference>
<feature type="signal peptide" evidence="1">
    <location>
        <begin position="1"/>
        <end position="18"/>
    </location>
</feature>
<accession>K3UDU1</accession>
<evidence type="ECO:0000256" key="1">
    <source>
        <dbReference type="SAM" id="SignalP"/>
    </source>
</evidence>
<dbReference type="GeneID" id="20368757"/>
<dbReference type="AlphaFoldDB" id="K3UDU1"/>
<dbReference type="RefSeq" id="XP_009261532.1">
    <property type="nucleotide sequence ID" value="XM_009263257.1"/>
</dbReference>
<name>K3UDU1_FUSPC</name>
<feature type="chain" id="PRO_5003866101" evidence="1">
    <location>
        <begin position="19"/>
        <end position="124"/>
    </location>
</feature>
<dbReference type="OrthoDB" id="3677120at2759"/>
<dbReference type="Proteomes" id="UP000007978">
    <property type="component" value="Chromosome 4"/>
</dbReference>
<comment type="caution">
    <text evidence="2">The sequence shown here is derived from an EMBL/GenBank/DDBJ whole genome shotgun (WGS) entry which is preliminary data.</text>
</comment>
<evidence type="ECO:0000313" key="3">
    <source>
        <dbReference type="Proteomes" id="UP000007978"/>
    </source>
</evidence>